<gene>
    <name evidence="2" type="ORF">Acr_28g0000080</name>
</gene>
<organism evidence="2 3">
    <name type="scientific">Actinidia rufa</name>
    <dbReference type="NCBI Taxonomy" id="165716"/>
    <lineage>
        <taxon>Eukaryota</taxon>
        <taxon>Viridiplantae</taxon>
        <taxon>Streptophyta</taxon>
        <taxon>Embryophyta</taxon>
        <taxon>Tracheophyta</taxon>
        <taxon>Spermatophyta</taxon>
        <taxon>Magnoliopsida</taxon>
        <taxon>eudicotyledons</taxon>
        <taxon>Gunneridae</taxon>
        <taxon>Pentapetalae</taxon>
        <taxon>asterids</taxon>
        <taxon>Ericales</taxon>
        <taxon>Actinidiaceae</taxon>
        <taxon>Actinidia</taxon>
    </lineage>
</organism>
<dbReference type="Proteomes" id="UP000585474">
    <property type="component" value="Unassembled WGS sequence"/>
</dbReference>
<accession>A0A7J0H868</accession>
<evidence type="ECO:0000256" key="1">
    <source>
        <dbReference type="SAM" id="MobiDB-lite"/>
    </source>
</evidence>
<reference evidence="2 3" key="1">
    <citation type="submission" date="2019-07" db="EMBL/GenBank/DDBJ databases">
        <title>De Novo Assembly of kiwifruit Actinidia rufa.</title>
        <authorList>
            <person name="Sugita-Konishi S."/>
            <person name="Sato K."/>
            <person name="Mori E."/>
            <person name="Abe Y."/>
            <person name="Kisaki G."/>
            <person name="Hamano K."/>
            <person name="Suezawa K."/>
            <person name="Otani M."/>
            <person name="Fukuda T."/>
            <person name="Manabe T."/>
            <person name="Gomi K."/>
            <person name="Tabuchi M."/>
            <person name="Akimitsu K."/>
            <person name="Kataoka I."/>
        </authorList>
    </citation>
    <scope>NUCLEOTIDE SEQUENCE [LARGE SCALE GENOMIC DNA]</scope>
    <source>
        <strain evidence="3">cv. Fuchu</strain>
    </source>
</reference>
<keyword evidence="3" id="KW-1185">Reference proteome</keyword>
<dbReference type="AlphaFoldDB" id="A0A7J0H868"/>
<comment type="caution">
    <text evidence="2">The sequence shown here is derived from an EMBL/GenBank/DDBJ whole genome shotgun (WGS) entry which is preliminary data.</text>
</comment>
<sequence length="246" mass="26724">MRMGSSKLAEAAARAASKRDGWAFFGAKNLGCSELGLNLDFLIIIKHGIPKERAQYKLIHGQPLSPTPETPTSLNEVDGDDDIWSFPRHNGNIPARFNSKFQKRSEQCEHAIKVVNNCGMSRDVKTLLQYKSVYSHVIPHRAKHLSQALDLAEETTSSSSNLVDLSGSEKGKEEKEEVEEGEEVNQVEVAIPPPIAVDPAQALVDLILVSSSNEEAADLIFPPVLPAIGDEVGHSFVGWEGGVSTS</sequence>
<evidence type="ECO:0000313" key="2">
    <source>
        <dbReference type="EMBL" id="GFZ19303.1"/>
    </source>
</evidence>
<proteinExistence type="predicted"/>
<protein>
    <submittedName>
        <fullName evidence="2">Uncharacterized protein</fullName>
    </submittedName>
</protein>
<dbReference type="EMBL" id="BJWL01000028">
    <property type="protein sequence ID" value="GFZ19303.1"/>
    <property type="molecule type" value="Genomic_DNA"/>
</dbReference>
<name>A0A7J0H868_9ERIC</name>
<feature type="region of interest" description="Disordered" evidence="1">
    <location>
        <begin position="156"/>
        <end position="184"/>
    </location>
</feature>
<evidence type="ECO:0000313" key="3">
    <source>
        <dbReference type="Proteomes" id="UP000585474"/>
    </source>
</evidence>